<dbReference type="Gene3D" id="3.30.160.60">
    <property type="entry name" value="Classic Zinc Finger"/>
    <property type="match status" value="7"/>
</dbReference>
<dbReference type="SMART" id="SM00355">
    <property type="entry name" value="ZnF_C2H2"/>
    <property type="match status" value="7"/>
</dbReference>
<dbReference type="PROSITE" id="PS00028">
    <property type="entry name" value="ZINC_FINGER_C2H2_1"/>
    <property type="match status" value="7"/>
</dbReference>
<dbReference type="PANTHER" id="PTHR24409">
    <property type="entry name" value="ZINC FINGER PROTEIN 142"/>
    <property type="match status" value="1"/>
</dbReference>
<sequence length="355" mass="40662">MNRNICRVCLNEDLLIDIFKKSGILMISSKIMSLAKINISPDDELPNMICLKCVQKLDECIEFIDLCKSSDIKLRTLFLGKESKLLFDNVLNDDEPSSPKSEADKMLFIDESVDHSTIEQTNLLEDLKEKEKWGEDVKNNIKINGKKTRKQQCFTCGKVMSSRFRLKTHMRTHTGERPFSCPHCNKNFSLAQNLKVHLRTHTGEKPLQCSVCGESFAQSAGLAAHRRKHTGQMPYHCVLCPRSFRTVGHLQYHTRRHTGEKNFECDTCGRAFITRSDLKQHLLTHTGARPHVCCVCGLRLTRASHLKRHMLLTHNGKDYSCDHCPSKFTRKSDLARHVKTHDKKESISNVNEDTQ</sequence>
<keyword evidence="3" id="KW-0677">Repeat</keyword>
<feature type="domain" description="C2H2-type" evidence="11">
    <location>
        <begin position="151"/>
        <end position="178"/>
    </location>
</feature>
<reference evidence="14" key="1">
    <citation type="submission" date="2025-08" db="UniProtKB">
        <authorList>
            <consortium name="RefSeq"/>
        </authorList>
    </citation>
    <scope>IDENTIFICATION</scope>
</reference>
<dbReference type="InterPro" id="IPR013087">
    <property type="entry name" value="Znf_C2H2_type"/>
</dbReference>
<keyword evidence="4 8" id="KW-0863">Zinc-finger</keyword>
<feature type="domain" description="C2H2-type" evidence="11">
    <location>
        <begin position="235"/>
        <end position="262"/>
    </location>
</feature>
<gene>
    <name evidence="14" type="primary">LOC113503052</name>
</gene>
<dbReference type="GO" id="GO:0005634">
    <property type="term" value="C:nucleus"/>
    <property type="evidence" value="ECO:0007669"/>
    <property type="project" value="UniProtKB-SubCell"/>
</dbReference>
<evidence type="ECO:0000256" key="10">
    <source>
        <dbReference type="SAM" id="MobiDB-lite"/>
    </source>
</evidence>
<dbReference type="Proteomes" id="UP000322000">
    <property type="component" value="Chromosome 2"/>
</dbReference>
<accession>A0A7E5WKK9</accession>
<dbReference type="PROSITE" id="PS50157">
    <property type="entry name" value="ZINC_FINGER_C2H2_2"/>
    <property type="match status" value="7"/>
</dbReference>
<evidence type="ECO:0000256" key="1">
    <source>
        <dbReference type="ARBA" id="ARBA00004123"/>
    </source>
</evidence>
<dbReference type="GO" id="GO:0000977">
    <property type="term" value="F:RNA polymerase II transcription regulatory region sequence-specific DNA binding"/>
    <property type="evidence" value="ECO:0007669"/>
    <property type="project" value="TreeGrafter"/>
</dbReference>
<feature type="domain" description="ZAD" evidence="12">
    <location>
        <begin position="4"/>
        <end position="77"/>
    </location>
</feature>
<name>A0A7E5WKK9_TRINI</name>
<evidence type="ECO:0000259" key="11">
    <source>
        <dbReference type="PROSITE" id="PS50157"/>
    </source>
</evidence>
<dbReference type="FunFam" id="3.30.160.60:FF:001465">
    <property type="entry name" value="Zinc finger protein 560"/>
    <property type="match status" value="1"/>
</dbReference>
<feature type="domain" description="C2H2-type" evidence="11">
    <location>
        <begin position="207"/>
        <end position="234"/>
    </location>
</feature>
<feature type="domain" description="C2H2-type" evidence="11">
    <location>
        <begin position="263"/>
        <end position="290"/>
    </location>
</feature>
<evidence type="ECO:0000259" key="12">
    <source>
        <dbReference type="PROSITE" id="PS51915"/>
    </source>
</evidence>
<dbReference type="KEGG" id="tnl:113503052"/>
<dbReference type="RefSeq" id="XP_026740661.1">
    <property type="nucleotide sequence ID" value="XM_026884860.1"/>
</dbReference>
<dbReference type="GO" id="GO:0008270">
    <property type="term" value="F:zinc ion binding"/>
    <property type="evidence" value="ECO:0007669"/>
    <property type="project" value="UniProtKB-UniRule"/>
</dbReference>
<organism evidence="13 14">
    <name type="scientific">Trichoplusia ni</name>
    <name type="common">Cabbage looper</name>
    <dbReference type="NCBI Taxonomy" id="7111"/>
    <lineage>
        <taxon>Eukaryota</taxon>
        <taxon>Metazoa</taxon>
        <taxon>Ecdysozoa</taxon>
        <taxon>Arthropoda</taxon>
        <taxon>Hexapoda</taxon>
        <taxon>Insecta</taxon>
        <taxon>Pterygota</taxon>
        <taxon>Neoptera</taxon>
        <taxon>Endopterygota</taxon>
        <taxon>Lepidoptera</taxon>
        <taxon>Glossata</taxon>
        <taxon>Ditrysia</taxon>
        <taxon>Noctuoidea</taxon>
        <taxon>Noctuidae</taxon>
        <taxon>Plusiinae</taxon>
        <taxon>Trichoplusia</taxon>
    </lineage>
</organism>
<feature type="domain" description="C2H2-type" evidence="11">
    <location>
        <begin position="291"/>
        <end position="319"/>
    </location>
</feature>
<feature type="domain" description="C2H2-type" evidence="11">
    <location>
        <begin position="319"/>
        <end position="346"/>
    </location>
</feature>
<dbReference type="GO" id="GO:0048598">
    <property type="term" value="P:embryonic morphogenesis"/>
    <property type="evidence" value="ECO:0007669"/>
    <property type="project" value="UniProtKB-ARBA"/>
</dbReference>
<dbReference type="PANTHER" id="PTHR24409:SF295">
    <property type="entry name" value="AZ2-RELATED"/>
    <property type="match status" value="1"/>
</dbReference>
<keyword evidence="5 9" id="KW-0862">Zinc</keyword>
<dbReference type="SMART" id="SM00868">
    <property type="entry name" value="zf-AD"/>
    <property type="match status" value="1"/>
</dbReference>
<feature type="binding site" evidence="9">
    <location>
        <position position="9"/>
    </location>
    <ligand>
        <name>Zn(2+)</name>
        <dbReference type="ChEBI" id="CHEBI:29105"/>
    </ligand>
</feature>
<evidence type="ECO:0000256" key="5">
    <source>
        <dbReference type="ARBA" id="ARBA00022833"/>
    </source>
</evidence>
<dbReference type="Pfam" id="PF07776">
    <property type="entry name" value="zf-AD"/>
    <property type="match status" value="1"/>
</dbReference>
<feature type="region of interest" description="Disordered" evidence="10">
    <location>
        <begin position="335"/>
        <end position="355"/>
    </location>
</feature>
<dbReference type="GO" id="GO:0000122">
    <property type="term" value="P:negative regulation of transcription by RNA polymerase II"/>
    <property type="evidence" value="ECO:0007669"/>
    <property type="project" value="UniProtKB-ARBA"/>
</dbReference>
<dbReference type="GeneID" id="113503052"/>
<evidence type="ECO:0000256" key="7">
    <source>
        <dbReference type="ARBA" id="ARBA00023242"/>
    </source>
</evidence>
<keyword evidence="7" id="KW-0539">Nucleus</keyword>
<feature type="binding site" evidence="9">
    <location>
        <position position="6"/>
    </location>
    <ligand>
        <name>Zn(2+)</name>
        <dbReference type="ChEBI" id="CHEBI:29105"/>
    </ligand>
</feature>
<evidence type="ECO:0000256" key="2">
    <source>
        <dbReference type="ARBA" id="ARBA00022723"/>
    </source>
</evidence>
<protein>
    <submittedName>
        <fullName evidence="14">Zinc finger protein 470-like</fullName>
    </submittedName>
</protein>
<dbReference type="Gene3D" id="3.40.1800.20">
    <property type="match status" value="1"/>
</dbReference>
<evidence type="ECO:0000256" key="8">
    <source>
        <dbReference type="PROSITE-ProRule" id="PRU00042"/>
    </source>
</evidence>
<dbReference type="InterPro" id="IPR012934">
    <property type="entry name" value="Znf_AD"/>
</dbReference>
<proteinExistence type="predicted"/>
<dbReference type="GO" id="GO:0000981">
    <property type="term" value="F:DNA-binding transcription factor activity, RNA polymerase II-specific"/>
    <property type="evidence" value="ECO:0007669"/>
    <property type="project" value="TreeGrafter"/>
</dbReference>
<dbReference type="OrthoDB" id="9411774at2759"/>
<dbReference type="AlphaFoldDB" id="A0A7E5WKK9"/>
<evidence type="ECO:0000256" key="4">
    <source>
        <dbReference type="ARBA" id="ARBA00022771"/>
    </source>
</evidence>
<evidence type="ECO:0000256" key="6">
    <source>
        <dbReference type="ARBA" id="ARBA00023125"/>
    </source>
</evidence>
<evidence type="ECO:0000313" key="13">
    <source>
        <dbReference type="Proteomes" id="UP000322000"/>
    </source>
</evidence>
<feature type="domain" description="C2H2-type" evidence="11">
    <location>
        <begin position="179"/>
        <end position="206"/>
    </location>
</feature>
<dbReference type="FunFam" id="3.30.160.60:FF:000446">
    <property type="entry name" value="Zinc finger protein"/>
    <property type="match status" value="1"/>
</dbReference>
<comment type="subcellular location">
    <subcellularLocation>
        <location evidence="1">Nucleus</location>
    </subcellularLocation>
</comment>
<feature type="compositionally biased region" description="Basic and acidic residues" evidence="10">
    <location>
        <begin position="335"/>
        <end position="346"/>
    </location>
</feature>
<dbReference type="FunFam" id="3.30.160.60:FF:000624">
    <property type="entry name" value="zinc finger protein 697"/>
    <property type="match status" value="1"/>
</dbReference>
<dbReference type="InterPro" id="IPR036236">
    <property type="entry name" value="Znf_C2H2_sf"/>
</dbReference>
<keyword evidence="2 9" id="KW-0479">Metal-binding</keyword>
<feature type="binding site" evidence="9">
    <location>
        <position position="50"/>
    </location>
    <ligand>
        <name>Zn(2+)</name>
        <dbReference type="ChEBI" id="CHEBI:29105"/>
    </ligand>
</feature>
<dbReference type="InParanoid" id="A0A7E5WKK9"/>
<dbReference type="Pfam" id="PF00096">
    <property type="entry name" value="zf-C2H2"/>
    <property type="match status" value="7"/>
</dbReference>
<evidence type="ECO:0000313" key="14">
    <source>
        <dbReference type="RefSeq" id="XP_026740661.1"/>
    </source>
</evidence>
<keyword evidence="13" id="KW-1185">Reference proteome</keyword>
<feature type="binding site" evidence="9">
    <location>
        <position position="53"/>
    </location>
    <ligand>
        <name>Zn(2+)</name>
        <dbReference type="ChEBI" id="CHEBI:29105"/>
    </ligand>
</feature>
<dbReference type="FunFam" id="3.30.160.60:FF:002343">
    <property type="entry name" value="Zinc finger protein 33A"/>
    <property type="match status" value="2"/>
</dbReference>
<dbReference type="PROSITE" id="PS51915">
    <property type="entry name" value="ZAD"/>
    <property type="match status" value="1"/>
</dbReference>
<dbReference type="SUPFAM" id="SSF57716">
    <property type="entry name" value="Glucocorticoid receptor-like (DNA-binding domain)"/>
    <property type="match status" value="1"/>
</dbReference>
<dbReference type="FunFam" id="3.30.160.60:FF:000100">
    <property type="entry name" value="Zinc finger 45-like"/>
    <property type="match status" value="1"/>
</dbReference>
<keyword evidence="6" id="KW-0238">DNA-binding</keyword>
<dbReference type="SUPFAM" id="SSF57667">
    <property type="entry name" value="beta-beta-alpha zinc fingers"/>
    <property type="match status" value="4"/>
</dbReference>
<evidence type="ECO:0000256" key="3">
    <source>
        <dbReference type="ARBA" id="ARBA00022737"/>
    </source>
</evidence>
<evidence type="ECO:0000256" key="9">
    <source>
        <dbReference type="PROSITE-ProRule" id="PRU01263"/>
    </source>
</evidence>